<reference evidence="1" key="1">
    <citation type="submission" date="2014-11" db="EMBL/GenBank/DDBJ databases">
        <authorList>
            <person name="Amaro Gonzalez C."/>
        </authorList>
    </citation>
    <scope>NUCLEOTIDE SEQUENCE</scope>
</reference>
<name>A0A0E9UIE6_ANGAN</name>
<dbReference type="EMBL" id="GBXM01043060">
    <property type="protein sequence ID" value="JAH65517.1"/>
    <property type="molecule type" value="Transcribed_RNA"/>
</dbReference>
<evidence type="ECO:0000313" key="1">
    <source>
        <dbReference type="EMBL" id="JAH65517.1"/>
    </source>
</evidence>
<protein>
    <submittedName>
        <fullName evidence="1">Uncharacterized protein</fullName>
    </submittedName>
</protein>
<organism evidence="1">
    <name type="scientific">Anguilla anguilla</name>
    <name type="common">European freshwater eel</name>
    <name type="synonym">Muraena anguilla</name>
    <dbReference type="NCBI Taxonomy" id="7936"/>
    <lineage>
        <taxon>Eukaryota</taxon>
        <taxon>Metazoa</taxon>
        <taxon>Chordata</taxon>
        <taxon>Craniata</taxon>
        <taxon>Vertebrata</taxon>
        <taxon>Euteleostomi</taxon>
        <taxon>Actinopterygii</taxon>
        <taxon>Neopterygii</taxon>
        <taxon>Teleostei</taxon>
        <taxon>Anguilliformes</taxon>
        <taxon>Anguillidae</taxon>
        <taxon>Anguilla</taxon>
    </lineage>
</organism>
<accession>A0A0E9UIE6</accession>
<reference evidence="1" key="2">
    <citation type="journal article" date="2015" name="Fish Shellfish Immunol.">
        <title>Early steps in the European eel (Anguilla anguilla)-Vibrio vulnificus interaction in the gills: Role of the RtxA13 toxin.</title>
        <authorList>
            <person name="Callol A."/>
            <person name="Pajuelo D."/>
            <person name="Ebbesson L."/>
            <person name="Teles M."/>
            <person name="MacKenzie S."/>
            <person name="Amaro C."/>
        </authorList>
    </citation>
    <scope>NUCLEOTIDE SEQUENCE</scope>
</reference>
<sequence length="38" mass="4537">MCVAGLVKRHCRQIAKRESNLPRSWFPKRYSLHLVQNN</sequence>
<proteinExistence type="predicted"/>
<dbReference type="AlphaFoldDB" id="A0A0E9UIE6"/>